<reference evidence="4" key="2">
    <citation type="submission" date="2025-08" db="UniProtKB">
        <authorList>
            <consortium name="RefSeq"/>
        </authorList>
    </citation>
    <scope>IDENTIFICATION</scope>
    <source>
        <tissue evidence="4">Leaf</tissue>
    </source>
</reference>
<dbReference type="GeneID" id="116207260"/>
<dbReference type="RefSeq" id="XP_031396025.1">
    <property type="nucleotide sequence ID" value="XM_031540165.1"/>
</dbReference>
<evidence type="ECO:0000313" key="3">
    <source>
        <dbReference type="Proteomes" id="UP000515151"/>
    </source>
</evidence>
<reference evidence="3" key="1">
    <citation type="journal article" date="2020" name="Plant Biotechnol. J.">
        <title>The pomegranate (Punica granatum L.) draft genome dissects genetic divergence between soft- and hard-seeded cultivars.</title>
        <authorList>
            <person name="Luo X."/>
            <person name="Li H."/>
            <person name="Wu Z."/>
            <person name="Yao W."/>
            <person name="Zhao P."/>
            <person name="Cao D."/>
            <person name="Yu H."/>
            <person name="Li K."/>
            <person name="Poudel K."/>
            <person name="Zhao D."/>
            <person name="Zhang F."/>
            <person name="Xia X."/>
            <person name="Chen L."/>
            <person name="Wang Q."/>
            <person name="Jing D."/>
            <person name="Cao S."/>
        </authorList>
    </citation>
    <scope>NUCLEOTIDE SEQUENCE [LARGE SCALE GENOMIC DNA]</scope>
    <source>
        <strain evidence="3">cv. Tunisia</strain>
    </source>
</reference>
<proteinExistence type="predicted"/>
<feature type="region of interest" description="Disordered" evidence="1">
    <location>
        <begin position="1"/>
        <end position="29"/>
    </location>
</feature>
<dbReference type="Proteomes" id="UP000515151">
    <property type="component" value="Chromosome 5"/>
</dbReference>
<dbReference type="AlphaFoldDB" id="A0A6P8DHL6"/>
<accession>A0A6P8DHL6</accession>
<keyword evidence="3" id="KW-1185">Reference proteome</keyword>
<dbReference type="Pfam" id="PF04640">
    <property type="entry name" value="PLATZ"/>
    <property type="match status" value="1"/>
</dbReference>
<sequence length="301" mass="33114">MMMMAGSPKLMKGGGRAEAAGEGRSCDGGGTRPGWLEGVMGPERGFFEGCRHHSDRRKNEKNIFCLRCCLSLCPHCLPAHPSHPLLQVRRYVYHDVIRLGDLGKLIDCSYIQPYTINGAKVIFLNERPQSRSSTNNKGSANICFNCDRILQEPFHFCSLQCKVDHLAYQGEDLSNILRRFDESDFSISQFEGLRMDGSELGEEVEAEAQQHMMSNTAATYSMNILEDQDGDPIDDVLNDSDHHHTDTGGRNMNTGMPKRNKKKGNGMGVGVGVGVASFLMGLFCPWAAGGRGLLIGLLSPN</sequence>
<feature type="region of interest" description="Disordered" evidence="1">
    <location>
        <begin position="237"/>
        <end position="265"/>
    </location>
</feature>
<feature type="transmembrane region" description="Helical" evidence="2">
    <location>
        <begin position="266"/>
        <end position="288"/>
    </location>
</feature>
<keyword evidence="2" id="KW-0812">Transmembrane</keyword>
<evidence type="ECO:0000313" key="4">
    <source>
        <dbReference type="RefSeq" id="XP_031396025.1"/>
    </source>
</evidence>
<gene>
    <name evidence="4" type="primary">LOC116207260</name>
</gene>
<name>A0A6P8DHL6_PUNGR</name>
<keyword evidence="2" id="KW-0472">Membrane</keyword>
<protein>
    <submittedName>
        <fullName evidence="4">Uncharacterized protein LOC116207260</fullName>
    </submittedName>
</protein>
<dbReference type="PANTHER" id="PTHR31065">
    <property type="entry name" value="PLATZ TRANSCRIPTION FACTOR FAMILY PROTEIN"/>
    <property type="match status" value="1"/>
</dbReference>
<dbReference type="InterPro" id="IPR006734">
    <property type="entry name" value="PLATZ"/>
</dbReference>
<organism evidence="3 4">
    <name type="scientific">Punica granatum</name>
    <name type="common">Pomegranate</name>
    <dbReference type="NCBI Taxonomy" id="22663"/>
    <lineage>
        <taxon>Eukaryota</taxon>
        <taxon>Viridiplantae</taxon>
        <taxon>Streptophyta</taxon>
        <taxon>Embryophyta</taxon>
        <taxon>Tracheophyta</taxon>
        <taxon>Spermatophyta</taxon>
        <taxon>Magnoliopsida</taxon>
        <taxon>eudicotyledons</taxon>
        <taxon>Gunneridae</taxon>
        <taxon>Pentapetalae</taxon>
        <taxon>rosids</taxon>
        <taxon>malvids</taxon>
        <taxon>Myrtales</taxon>
        <taxon>Lythraceae</taxon>
        <taxon>Punica</taxon>
    </lineage>
</organism>
<dbReference type="OrthoDB" id="1908108at2759"/>
<dbReference type="PANTHER" id="PTHR31065:SF46">
    <property type="entry name" value="PLATZ TRANSCRIPTION FACTOR FAMILY PROTEIN-RELATED"/>
    <property type="match status" value="1"/>
</dbReference>
<evidence type="ECO:0000256" key="1">
    <source>
        <dbReference type="SAM" id="MobiDB-lite"/>
    </source>
</evidence>
<keyword evidence="2" id="KW-1133">Transmembrane helix</keyword>
<evidence type="ECO:0000256" key="2">
    <source>
        <dbReference type="SAM" id="Phobius"/>
    </source>
</evidence>